<dbReference type="STRING" id="762983.HMPREF9444_01030"/>
<name>E8LJZ3_SUCHY</name>
<dbReference type="EMBL" id="AEVO01000051">
    <property type="protein sequence ID" value="EFY07109.1"/>
    <property type="molecule type" value="Genomic_DNA"/>
</dbReference>
<reference evidence="2 3" key="1">
    <citation type="submission" date="2011-01" db="EMBL/GenBank/DDBJ databases">
        <authorList>
            <person name="Weinstock G."/>
            <person name="Sodergren E."/>
            <person name="Clifton S."/>
            <person name="Fulton L."/>
            <person name="Fulton B."/>
            <person name="Courtney L."/>
            <person name="Fronick C."/>
            <person name="Harrison M."/>
            <person name="Strong C."/>
            <person name="Farmer C."/>
            <person name="Delahaunty K."/>
            <person name="Markovic C."/>
            <person name="Hall O."/>
            <person name="Minx P."/>
            <person name="Tomlinson C."/>
            <person name="Mitreva M."/>
            <person name="Hou S."/>
            <person name="Chen J."/>
            <person name="Wollam A."/>
            <person name="Pepin K.H."/>
            <person name="Johnson M."/>
            <person name="Bhonagiri V."/>
            <person name="Zhang X."/>
            <person name="Suruliraj S."/>
            <person name="Warren W."/>
            <person name="Chinwalla A."/>
            <person name="Mardis E.R."/>
            <person name="Wilson R.K."/>
        </authorList>
    </citation>
    <scope>NUCLEOTIDE SEQUENCE [LARGE SCALE GENOMIC DNA]</scope>
    <source>
        <strain evidence="3">DSM 22608 / JCM 16073 / KCTC 15190 / YIT 12066</strain>
    </source>
</reference>
<dbReference type="AlphaFoldDB" id="E8LJZ3"/>
<accession>E8LJZ3</accession>
<protein>
    <submittedName>
        <fullName evidence="2">Uncharacterized protein</fullName>
    </submittedName>
</protein>
<dbReference type="HOGENOM" id="CLU_2604711_0_0_6"/>
<evidence type="ECO:0000313" key="2">
    <source>
        <dbReference type="EMBL" id="EFY07109.1"/>
    </source>
</evidence>
<dbReference type="Proteomes" id="UP000018458">
    <property type="component" value="Unassembled WGS sequence"/>
</dbReference>
<sequence>MTKTRSHFSGNARVKRPYKQSKKHERKQEKQASLLIGLILQSLQFISPLTDLSYFNKNIAISMKKRSFFHEIGKILFWV</sequence>
<comment type="caution">
    <text evidence="2">The sequence shown here is derived from an EMBL/GenBank/DDBJ whole genome shotgun (WGS) entry which is preliminary data.</text>
</comment>
<organism evidence="2 3">
    <name type="scientific">Succinatimonas hippei (strain DSM 22608 / JCM 16073 / KCTC 15190 / YIT 12066)</name>
    <dbReference type="NCBI Taxonomy" id="762983"/>
    <lineage>
        <taxon>Bacteria</taxon>
        <taxon>Pseudomonadati</taxon>
        <taxon>Pseudomonadota</taxon>
        <taxon>Gammaproteobacteria</taxon>
        <taxon>Aeromonadales</taxon>
        <taxon>Succinivibrionaceae</taxon>
        <taxon>Succinatimonas</taxon>
    </lineage>
</organism>
<evidence type="ECO:0000313" key="3">
    <source>
        <dbReference type="Proteomes" id="UP000018458"/>
    </source>
</evidence>
<evidence type="ECO:0000256" key="1">
    <source>
        <dbReference type="SAM" id="MobiDB-lite"/>
    </source>
</evidence>
<feature type="region of interest" description="Disordered" evidence="1">
    <location>
        <begin position="1"/>
        <end position="26"/>
    </location>
</feature>
<keyword evidence="3" id="KW-1185">Reference proteome</keyword>
<gene>
    <name evidence="2" type="ORF">HMPREF9444_01030</name>
</gene>
<feature type="compositionally biased region" description="Basic residues" evidence="1">
    <location>
        <begin position="13"/>
        <end position="25"/>
    </location>
</feature>
<proteinExistence type="predicted"/>